<evidence type="ECO:0000259" key="2">
    <source>
        <dbReference type="Pfam" id="PF00144"/>
    </source>
</evidence>
<dbReference type="Pfam" id="PF00144">
    <property type="entry name" value="Beta-lactamase"/>
    <property type="match status" value="1"/>
</dbReference>
<name>A0A9W6INS3_9PROT</name>
<comment type="caution">
    <text evidence="3">The sequence shown here is derived from an EMBL/GenBank/DDBJ whole genome shotgun (WGS) entry which is preliminary data.</text>
</comment>
<dbReference type="AlphaFoldDB" id="A0A9W6INS3"/>
<evidence type="ECO:0000313" key="3">
    <source>
        <dbReference type="EMBL" id="GLK52897.1"/>
    </source>
</evidence>
<reference evidence="3" key="2">
    <citation type="submission" date="2023-01" db="EMBL/GenBank/DDBJ databases">
        <authorList>
            <person name="Sun Q."/>
            <person name="Evtushenko L."/>
        </authorList>
    </citation>
    <scope>NUCLEOTIDE SEQUENCE</scope>
    <source>
        <strain evidence="3">VKM B-1513</strain>
    </source>
</reference>
<sequence length="361" mass="38851">MLRSLFPVLVAGLGAGQLVACAPPSPSTPAADLDGGPGAAGARAALQDWQAEAEHPCEALVVARGEAPLWVWGRDATRYNTHSVRKSLLSALFGIAIERGLIDPQASLADLGIDESATPLTPTELSATVLDLLTSQSGIYLQAGGETQGQRDGRPGRGSHAPGSFYFYNNWDFNTLGAIFERETGLGIGEAFDSWIAAPLGMQDFRPQDVYYEANSESDYPQYIIRLSARDLARFGVLYLQDGVWAGEQVVPQAWVRESLQPLADMRGEQGAAAVDAFGYSWWIDSDDGLAWSLGWGGQNLLVDRAAGLVTVSRNNTGRSKLEYGWLIATGHPDRGANFCHPQINLDMTRTARTALDAPED</sequence>
<organism evidence="3 4">
    <name type="scientific">Maricaulis virginensis</name>
    <dbReference type="NCBI Taxonomy" id="144022"/>
    <lineage>
        <taxon>Bacteria</taxon>
        <taxon>Pseudomonadati</taxon>
        <taxon>Pseudomonadota</taxon>
        <taxon>Alphaproteobacteria</taxon>
        <taxon>Maricaulales</taxon>
        <taxon>Maricaulaceae</taxon>
        <taxon>Maricaulis</taxon>
    </lineage>
</organism>
<dbReference type="InterPro" id="IPR050789">
    <property type="entry name" value="Diverse_Enzym_Activities"/>
</dbReference>
<dbReference type="Proteomes" id="UP001143486">
    <property type="component" value="Unassembled WGS sequence"/>
</dbReference>
<evidence type="ECO:0000256" key="1">
    <source>
        <dbReference type="SAM" id="SignalP"/>
    </source>
</evidence>
<dbReference type="EMBL" id="BSFE01000006">
    <property type="protein sequence ID" value="GLK52897.1"/>
    <property type="molecule type" value="Genomic_DNA"/>
</dbReference>
<proteinExistence type="predicted"/>
<feature type="signal peptide" evidence="1">
    <location>
        <begin position="1"/>
        <end position="22"/>
    </location>
</feature>
<dbReference type="PANTHER" id="PTHR43283">
    <property type="entry name" value="BETA-LACTAMASE-RELATED"/>
    <property type="match status" value="1"/>
</dbReference>
<accession>A0A9W6INS3</accession>
<dbReference type="SUPFAM" id="SSF56601">
    <property type="entry name" value="beta-lactamase/transpeptidase-like"/>
    <property type="match status" value="1"/>
</dbReference>
<gene>
    <name evidence="3" type="ORF">GCM10017621_24050</name>
</gene>
<keyword evidence="4" id="KW-1185">Reference proteome</keyword>
<dbReference type="Gene3D" id="3.40.710.10">
    <property type="entry name" value="DD-peptidase/beta-lactamase superfamily"/>
    <property type="match status" value="1"/>
</dbReference>
<reference evidence="3" key="1">
    <citation type="journal article" date="2014" name="Int. J. Syst. Evol. Microbiol.">
        <title>Complete genome sequence of Corynebacterium casei LMG S-19264T (=DSM 44701T), isolated from a smear-ripened cheese.</title>
        <authorList>
            <consortium name="US DOE Joint Genome Institute (JGI-PGF)"/>
            <person name="Walter F."/>
            <person name="Albersmeier A."/>
            <person name="Kalinowski J."/>
            <person name="Ruckert C."/>
        </authorList>
    </citation>
    <scope>NUCLEOTIDE SEQUENCE</scope>
    <source>
        <strain evidence="3">VKM B-1513</strain>
    </source>
</reference>
<dbReference type="RefSeq" id="WP_271187255.1">
    <property type="nucleotide sequence ID" value="NZ_BSFE01000006.1"/>
</dbReference>
<protein>
    <recommendedName>
        <fullName evidence="2">Beta-lactamase-related domain-containing protein</fullName>
    </recommendedName>
</protein>
<dbReference type="InterPro" id="IPR001466">
    <property type="entry name" value="Beta-lactam-related"/>
</dbReference>
<feature type="domain" description="Beta-lactamase-related" evidence="2">
    <location>
        <begin position="58"/>
        <end position="312"/>
    </location>
</feature>
<evidence type="ECO:0000313" key="4">
    <source>
        <dbReference type="Proteomes" id="UP001143486"/>
    </source>
</evidence>
<keyword evidence="1" id="KW-0732">Signal</keyword>
<feature type="chain" id="PRO_5040821117" description="Beta-lactamase-related domain-containing protein" evidence="1">
    <location>
        <begin position="23"/>
        <end position="361"/>
    </location>
</feature>
<dbReference type="InterPro" id="IPR012338">
    <property type="entry name" value="Beta-lactam/transpept-like"/>
</dbReference>
<dbReference type="PANTHER" id="PTHR43283:SF7">
    <property type="entry name" value="BETA-LACTAMASE-RELATED DOMAIN-CONTAINING PROTEIN"/>
    <property type="match status" value="1"/>
</dbReference>